<keyword evidence="1" id="KW-0732">Signal</keyword>
<protein>
    <submittedName>
        <fullName evidence="2">Uncharacterized protein</fullName>
    </submittedName>
</protein>
<evidence type="ECO:0000313" key="2">
    <source>
        <dbReference type="EMBL" id="CAL4107947.1"/>
    </source>
</evidence>
<feature type="signal peptide" evidence="1">
    <location>
        <begin position="1"/>
        <end position="19"/>
    </location>
</feature>
<accession>A0AAV2QYY0</accession>
<keyword evidence="3" id="KW-1185">Reference proteome</keyword>
<name>A0AAV2QYY0_MEGNR</name>
<organism evidence="2 3">
    <name type="scientific">Meganyctiphanes norvegica</name>
    <name type="common">Northern krill</name>
    <name type="synonym">Thysanopoda norvegica</name>
    <dbReference type="NCBI Taxonomy" id="48144"/>
    <lineage>
        <taxon>Eukaryota</taxon>
        <taxon>Metazoa</taxon>
        <taxon>Ecdysozoa</taxon>
        <taxon>Arthropoda</taxon>
        <taxon>Crustacea</taxon>
        <taxon>Multicrustacea</taxon>
        <taxon>Malacostraca</taxon>
        <taxon>Eumalacostraca</taxon>
        <taxon>Eucarida</taxon>
        <taxon>Euphausiacea</taxon>
        <taxon>Euphausiidae</taxon>
        <taxon>Meganyctiphanes</taxon>
    </lineage>
</organism>
<evidence type="ECO:0000313" key="3">
    <source>
        <dbReference type="Proteomes" id="UP001497623"/>
    </source>
</evidence>
<feature type="chain" id="PRO_5043618139" evidence="1">
    <location>
        <begin position="20"/>
        <end position="156"/>
    </location>
</feature>
<gene>
    <name evidence="2" type="ORF">MNOR_LOCUS18682</name>
</gene>
<dbReference type="Proteomes" id="UP001497623">
    <property type="component" value="Unassembled WGS sequence"/>
</dbReference>
<sequence>MREKMLVLVLWCVVHLTTGQQQQQQQLVMSNNLTGAVEQTLIQQIPPQIISQQVSSDVINDAEELSSSSVMESRQGEVEEQDARVSYGPVSSPFFFMCHYPQPGESASVTQEEVTIKLEFVGQNKPTQGYKPGAVYEVAITANVLFDGFLVTEYMP</sequence>
<proteinExistence type="predicted"/>
<dbReference type="EMBL" id="CAXKWB010013483">
    <property type="protein sequence ID" value="CAL4107947.1"/>
    <property type="molecule type" value="Genomic_DNA"/>
</dbReference>
<reference evidence="2 3" key="1">
    <citation type="submission" date="2024-05" db="EMBL/GenBank/DDBJ databases">
        <authorList>
            <person name="Wallberg A."/>
        </authorList>
    </citation>
    <scope>NUCLEOTIDE SEQUENCE [LARGE SCALE GENOMIC DNA]</scope>
</reference>
<dbReference type="AlphaFoldDB" id="A0AAV2QYY0"/>
<comment type="caution">
    <text evidence="2">The sequence shown here is derived from an EMBL/GenBank/DDBJ whole genome shotgun (WGS) entry which is preliminary data.</text>
</comment>
<evidence type="ECO:0000256" key="1">
    <source>
        <dbReference type="SAM" id="SignalP"/>
    </source>
</evidence>